<dbReference type="InterPro" id="IPR050678">
    <property type="entry name" value="DNA_Partitioning_ATPase"/>
</dbReference>
<dbReference type="Gene3D" id="3.40.50.300">
    <property type="entry name" value="P-loop containing nucleotide triphosphate hydrolases"/>
    <property type="match status" value="1"/>
</dbReference>
<dbReference type="Proteomes" id="UP000220639">
    <property type="component" value="Unassembled WGS sequence"/>
</dbReference>
<sequence length="316" mass="35379">MAKVISMINWKGGVGKSTLTLHLGVGLMRSSDEHPKVLLIDLDPQSNLSYLALGVDGYVKYVYTDKKPTLKNIFDNYFDGKDFDTKQAIIKNAVNSSPGRVWVNVDLLPSHHELVLVDMMLAREKKSAASHQKETELELEKMAIIKHAIDQVGDEYDYILLDCPPNINLVTQNAFFASELYLIPAIPDFLSTVGISLIKTEIDKLNTNFRGMIQYSSSKIDFTDTEMLGIIFNMVDEYDKKPKGTHEGTISDVKSQNPGMVFEKYITDGDGISVAAENNLTVYSYDNLPRSKANAEKQSNYFEGVVSELCEKLEDL</sequence>
<dbReference type="EMBL" id="FZTC01000015">
    <property type="protein sequence ID" value="SNU33970.1"/>
    <property type="molecule type" value="Genomic_DNA"/>
</dbReference>
<evidence type="ECO:0000259" key="1">
    <source>
        <dbReference type="Pfam" id="PF13614"/>
    </source>
</evidence>
<dbReference type="PANTHER" id="PTHR13696">
    <property type="entry name" value="P-LOOP CONTAINING NUCLEOSIDE TRIPHOSPHATE HYDROLASE"/>
    <property type="match status" value="1"/>
</dbReference>
<organism evidence="2 3">
    <name type="scientific">Klebsiella grimontii</name>
    <dbReference type="NCBI Taxonomy" id="2058152"/>
    <lineage>
        <taxon>Bacteria</taxon>
        <taxon>Pseudomonadati</taxon>
        <taxon>Pseudomonadota</taxon>
        <taxon>Gammaproteobacteria</taxon>
        <taxon>Enterobacterales</taxon>
        <taxon>Enterobacteriaceae</taxon>
        <taxon>Klebsiella/Raoultella group</taxon>
        <taxon>Klebsiella</taxon>
    </lineage>
</organism>
<gene>
    <name evidence="2" type="ORF">KOSB73_220089</name>
</gene>
<accession>A0A285AZ71</accession>
<name>A0A285AZ71_9ENTR</name>
<feature type="domain" description="AAA" evidence="1">
    <location>
        <begin position="2"/>
        <end position="210"/>
    </location>
</feature>
<dbReference type="Pfam" id="PF13614">
    <property type="entry name" value="AAA_31"/>
    <property type="match status" value="1"/>
</dbReference>
<protein>
    <submittedName>
        <fullName evidence="2">Cobyrinic acid a,c-diamide synthase</fullName>
    </submittedName>
</protein>
<dbReference type="RefSeq" id="WP_098140368.1">
    <property type="nucleotide sequence ID" value="NZ_FZTC01000015.1"/>
</dbReference>
<evidence type="ECO:0000313" key="3">
    <source>
        <dbReference type="Proteomes" id="UP000220639"/>
    </source>
</evidence>
<dbReference type="InterPro" id="IPR027417">
    <property type="entry name" value="P-loop_NTPase"/>
</dbReference>
<dbReference type="CDD" id="cd02042">
    <property type="entry name" value="ParAB_family"/>
    <property type="match status" value="1"/>
</dbReference>
<dbReference type="SUPFAM" id="SSF52540">
    <property type="entry name" value="P-loop containing nucleoside triphosphate hydrolases"/>
    <property type="match status" value="1"/>
</dbReference>
<dbReference type="InterPro" id="IPR025669">
    <property type="entry name" value="AAA_dom"/>
</dbReference>
<evidence type="ECO:0000313" key="2">
    <source>
        <dbReference type="EMBL" id="SNU33970.1"/>
    </source>
</evidence>
<dbReference type="PANTHER" id="PTHR13696:SF99">
    <property type="entry name" value="COBYRINIC ACID AC-DIAMIDE SYNTHASE"/>
    <property type="match status" value="1"/>
</dbReference>
<proteinExistence type="predicted"/>
<dbReference type="AlphaFoldDB" id="A0A285AZ71"/>
<reference evidence="3" key="1">
    <citation type="submission" date="2017-08" db="EMBL/GenBank/DDBJ databases">
        <authorList>
            <person name="Brisse S."/>
        </authorList>
    </citation>
    <scope>NUCLEOTIDE SEQUENCE [LARGE SCALE GENOMIC DNA]</scope>
    <source>
        <strain evidence="3">06D021</strain>
    </source>
</reference>